<feature type="domain" description="Cytoskeleton protein RodZ-like C-terminal" evidence="3">
    <location>
        <begin position="195"/>
        <end position="259"/>
    </location>
</feature>
<sequence length="272" mass="30076">MMKKPKTMQSSVNEFESLKSILIDLGSQLRDRRQEKGLSLDYIATKTRIRQRLLGAIEEGKLEQLPEPVYVHYFLRRYADFLGLDGRSFASPFPSESRFNLLKPSWMRLPMWQLRPVHLYMLYVAIIFGSVNGLSYWIEHSAGPSMDYLVEQPAAEVEAIASSPPSPPAPEPEPTSLVVKSKPDNGSTEPVRVSVVVSEPSWVLIEADGETAFEGTLNEGTQQTWVANQKLVIVAGNAGAISVALNEGKSQTLGEPGAVEEVIFTANQLSRS</sequence>
<feature type="transmembrane region" description="Helical" evidence="2">
    <location>
        <begin position="117"/>
        <end position="138"/>
    </location>
</feature>
<evidence type="ECO:0000256" key="2">
    <source>
        <dbReference type="SAM" id="Phobius"/>
    </source>
</evidence>
<dbReference type="Gene3D" id="1.10.260.40">
    <property type="entry name" value="lambda repressor-like DNA-binding domains"/>
    <property type="match status" value="1"/>
</dbReference>
<dbReference type="Pfam" id="PF13413">
    <property type="entry name" value="HTH_25"/>
    <property type="match status" value="1"/>
</dbReference>
<dbReference type="RefSeq" id="WP_283754786.1">
    <property type="nucleotide sequence ID" value="NZ_JAQOSP010000104.1"/>
</dbReference>
<reference evidence="4 5" key="1">
    <citation type="submission" date="2023-01" db="EMBL/GenBank/DDBJ databases">
        <title>Novel diversity within Roseofilum (Cyanobacteria; Desertifilaceae) from marine benthic mats with descriptions of four novel species.</title>
        <authorList>
            <person name="Wang Y."/>
            <person name="Berthold D.E."/>
            <person name="Hu J."/>
            <person name="Lefler F.W."/>
            <person name="Laughinghouse H.D. IV."/>
        </authorList>
    </citation>
    <scope>NUCLEOTIDE SEQUENCE [LARGE SCALE GENOMIC DNA]</scope>
    <source>
        <strain evidence="4 5">BLCC-M154</strain>
    </source>
</reference>
<evidence type="ECO:0000313" key="4">
    <source>
        <dbReference type="EMBL" id="MDJ1171032.1"/>
    </source>
</evidence>
<gene>
    <name evidence="4" type="ORF">PMG71_16505</name>
</gene>
<dbReference type="InterPro" id="IPR025194">
    <property type="entry name" value="RodZ-like_C"/>
</dbReference>
<feature type="compositionally biased region" description="Pro residues" evidence="1">
    <location>
        <begin position="164"/>
        <end position="173"/>
    </location>
</feature>
<keyword evidence="5" id="KW-1185">Reference proteome</keyword>
<accession>A0ABT7AVT3</accession>
<dbReference type="InterPro" id="IPR010982">
    <property type="entry name" value="Lambda_DNA-bd_dom_sf"/>
</dbReference>
<keyword evidence="2" id="KW-1133">Transmembrane helix</keyword>
<evidence type="ECO:0000256" key="1">
    <source>
        <dbReference type="SAM" id="MobiDB-lite"/>
    </source>
</evidence>
<dbReference type="CDD" id="cd00093">
    <property type="entry name" value="HTH_XRE"/>
    <property type="match status" value="1"/>
</dbReference>
<dbReference type="InterPro" id="IPR001387">
    <property type="entry name" value="Cro/C1-type_HTH"/>
</dbReference>
<name>A0ABT7AVT3_9CYAN</name>
<dbReference type="PANTHER" id="PTHR34475:SF1">
    <property type="entry name" value="CYTOSKELETON PROTEIN RODZ"/>
    <property type="match status" value="1"/>
</dbReference>
<keyword evidence="2" id="KW-0812">Transmembrane</keyword>
<dbReference type="PANTHER" id="PTHR34475">
    <property type="match status" value="1"/>
</dbReference>
<dbReference type="Proteomes" id="UP001235303">
    <property type="component" value="Unassembled WGS sequence"/>
</dbReference>
<evidence type="ECO:0000259" key="3">
    <source>
        <dbReference type="Pfam" id="PF13464"/>
    </source>
</evidence>
<comment type="caution">
    <text evidence="4">The sequence shown here is derived from an EMBL/GenBank/DDBJ whole genome shotgun (WGS) entry which is preliminary data.</text>
</comment>
<feature type="region of interest" description="Disordered" evidence="1">
    <location>
        <begin position="159"/>
        <end position="189"/>
    </location>
</feature>
<organism evidence="4 5">
    <name type="scientific">Roseofilum acuticapitatum BLCC-M154</name>
    <dbReference type="NCBI Taxonomy" id="3022444"/>
    <lineage>
        <taxon>Bacteria</taxon>
        <taxon>Bacillati</taxon>
        <taxon>Cyanobacteriota</taxon>
        <taxon>Cyanophyceae</taxon>
        <taxon>Desertifilales</taxon>
        <taxon>Desertifilaceae</taxon>
        <taxon>Roseofilum</taxon>
        <taxon>Roseofilum acuticapitatum</taxon>
    </lineage>
</organism>
<evidence type="ECO:0000313" key="5">
    <source>
        <dbReference type="Proteomes" id="UP001235303"/>
    </source>
</evidence>
<proteinExistence type="predicted"/>
<dbReference type="EMBL" id="JAQOSP010000104">
    <property type="protein sequence ID" value="MDJ1171032.1"/>
    <property type="molecule type" value="Genomic_DNA"/>
</dbReference>
<dbReference type="Pfam" id="PF13464">
    <property type="entry name" value="RodZ_C"/>
    <property type="match status" value="1"/>
</dbReference>
<dbReference type="InterPro" id="IPR050400">
    <property type="entry name" value="Bact_Cytoskel_RodZ"/>
</dbReference>
<dbReference type="SUPFAM" id="SSF47413">
    <property type="entry name" value="lambda repressor-like DNA-binding domains"/>
    <property type="match status" value="1"/>
</dbReference>
<protein>
    <submittedName>
        <fullName evidence="4">DUF4115 domain-containing protein</fullName>
    </submittedName>
</protein>
<keyword evidence="2" id="KW-0472">Membrane</keyword>